<dbReference type="InterPro" id="IPR016181">
    <property type="entry name" value="Acyl_CoA_acyltransferase"/>
</dbReference>
<accession>A0A6B0YX32</accession>
<evidence type="ECO:0000259" key="4">
    <source>
        <dbReference type="PROSITE" id="PS51186"/>
    </source>
</evidence>
<dbReference type="AlphaFoldDB" id="A0A6B0YX32"/>
<dbReference type="PANTHER" id="PTHR43877:SF6">
    <property type="entry name" value="GCN5-RELATED N-ACETYLTRANSFERASE"/>
    <property type="match status" value="1"/>
</dbReference>
<dbReference type="CDD" id="cd04301">
    <property type="entry name" value="NAT_SF"/>
    <property type="match status" value="2"/>
</dbReference>
<evidence type="ECO:0000313" key="5">
    <source>
        <dbReference type="EMBL" id="MXY94725.1"/>
    </source>
</evidence>
<evidence type="ECO:0000256" key="3">
    <source>
        <dbReference type="SAM" id="MobiDB-lite"/>
    </source>
</evidence>
<sequence>MNFQNGVRTLITIRPFENNDQDYRQAVNIVNTVWPEYPDTVDEWKESDEKRSNLLKRGRFFAEIDGKPVGFANYSQSLWINHPGKLFVGVEVLPEFRRRGVGSALWEHLCKEVQQFDPLRLLAHTREDYEDGIRFAAKQGFEELMRDWESRLYPASFDLDEWSRYPRQVAEQGIEIKTVAELKSDPNRDRKLYDLEWLIDRDVPSPEPPSKVPFEEFQKIWERTNLLPDAWYVAVDNDEYVGMTNLWSSQANAKLLYVGITGVTRSHRKRGIAMALKVRSVEYALQKGFSEIRTWNETNNQAMLGINNRLGFVRQPAHIEFGKAMREERPEDAELKIQDAAQEDEKSEVGPS</sequence>
<evidence type="ECO:0000256" key="2">
    <source>
        <dbReference type="ARBA" id="ARBA00023315"/>
    </source>
</evidence>
<evidence type="ECO:0000256" key="1">
    <source>
        <dbReference type="ARBA" id="ARBA00022679"/>
    </source>
</evidence>
<protein>
    <submittedName>
        <fullName evidence="5">GNAT family N-acetyltransferase</fullName>
    </submittedName>
</protein>
<organism evidence="5">
    <name type="scientific">Caldilineaceae bacterium SB0664_bin_27</name>
    <dbReference type="NCBI Taxonomy" id="2605260"/>
    <lineage>
        <taxon>Bacteria</taxon>
        <taxon>Bacillati</taxon>
        <taxon>Chloroflexota</taxon>
        <taxon>Caldilineae</taxon>
        <taxon>Caldilineales</taxon>
        <taxon>Caldilineaceae</taxon>
    </lineage>
</organism>
<dbReference type="Gene3D" id="3.40.630.30">
    <property type="match status" value="1"/>
</dbReference>
<reference evidence="5" key="1">
    <citation type="submission" date="2019-09" db="EMBL/GenBank/DDBJ databases">
        <title>Characterisation of the sponge microbiome using genome-centric metagenomics.</title>
        <authorList>
            <person name="Engelberts J.P."/>
            <person name="Robbins S.J."/>
            <person name="De Goeij J.M."/>
            <person name="Aranda M."/>
            <person name="Bell S.C."/>
            <person name="Webster N.S."/>
        </authorList>
    </citation>
    <scope>NUCLEOTIDE SEQUENCE</scope>
    <source>
        <strain evidence="5">SB0664_bin_27</strain>
    </source>
</reference>
<dbReference type="InterPro" id="IPR000182">
    <property type="entry name" value="GNAT_dom"/>
</dbReference>
<gene>
    <name evidence="5" type="ORF">F4Y42_14905</name>
</gene>
<keyword evidence="1 5" id="KW-0808">Transferase</keyword>
<feature type="domain" description="N-acetyltransferase" evidence="4">
    <location>
        <begin position="11"/>
        <end position="160"/>
    </location>
</feature>
<dbReference type="InterPro" id="IPR050832">
    <property type="entry name" value="Bact_Acetyltransf"/>
</dbReference>
<dbReference type="Pfam" id="PF00583">
    <property type="entry name" value="Acetyltransf_1"/>
    <property type="match status" value="2"/>
</dbReference>
<dbReference type="SUPFAM" id="SSF55729">
    <property type="entry name" value="Acyl-CoA N-acyltransferases (Nat)"/>
    <property type="match status" value="2"/>
</dbReference>
<dbReference type="PROSITE" id="PS51186">
    <property type="entry name" value="GNAT"/>
    <property type="match status" value="2"/>
</dbReference>
<feature type="domain" description="N-acetyltransferase" evidence="4">
    <location>
        <begin position="174"/>
        <end position="332"/>
    </location>
</feature>
<dbReference type="PANTHER" id="PTHR43877">
    <property type="entry name" value="AMINOALKYLPHOSPHONATE N-ACETYLTRANSFERASE-RELATED-RELATED"/>
    <property type="match status" value="1"/>
</dbReference>
<dbReference type="EMBL" id="VXRG01000122">
    <property type="protein sequence ID" value="MXY94725.1"/>
    <property type="molecule type" value="Genomic_DNA"/>
</dbReference>
<comment type="caution">
    <text evidence="5">The sequence shown here is derived from an EMBL/GenBank/DDBJ whole genome shotgun (WGS) entry which is preliminary data.</text>
</comment>
<feature type="region of interest" description="Disordered" evidence="3">
    <location>
        <begin position="327"/>
        <end position="352"/>
    </location>
</feature>
<dbReference type="GO" id="GO:0016747">
    <property type="term" value="F:acyltransferase activity, transferring groups other than amino-acyl groups"/>
    <property type="evidence" value="ECO:0007669"/>
    <property type="project" value="InterPro"/>
</dbReference>
<name>A0A6B0YX32_9CHLR</name>
<proteinExistence type="predicted"/>
<keyword evidence="2" id="KW-0012">Acyltransferase</keyword>